<proteinExistence type="predicted"/>
<gene>
    <name evidence="6" type="ORF">E5986_05050</name>
</gene>
<dbReference type="PANTHER" id="PTHR44688:SF16">
    <property type="entry name" value="DNA-BINDING TRANSCRIPTIONAL ACTIVATOR DEVR_DOSR"/>
    <property type="match status" value="1"/>
</dbReference>
<accession>A0A4S4G4I6</accession>
<sequence length="483" mass="51928">MINAFVRIRSWLIACTALVLYELARWGLSFWIYPTFHSVFPLAREIGTASEVFACFALLAIVMNYSRGALVLRVSHCLTPLLVVASLGMMCVAISMGSVTLLVIGAVAYGLAAPWFYIAASAMLIALSPEKALLAVGTAAVLRCLISVATEFVLADAVTGYLVQGIICLACLGVSWNAARSIPSMLDNEAPGAAPLFVNPRSYIPAGHPLFTSVVLLGAVRGIALTYGSIASVPVQMPLNIFPLVLIIGLSLLALRRSRALDTLYLGVIVLVLAGLTLFCPTLLSAPRSPFVQQIPNVLFSSGADCLVALALLVSSAIGRRNPADFFRIAALYEGSICLGILGGATVGHGLNLLLPQHLEAVAWGFSLAAVAFACYNFLLLRSFSFDDVVSRVRPVDAPRIVPPSESFDERCRAIAEAFALTPREAEILQFYARGRSTAVVQEELVLSYNTVKTHVRNLYRKTDVHSQQELIDLVDGWPCRGE</sequence>
<evidence type="ECO:0000256" key="3">
    <source>
        <dbReference type="ARBA" id="ARBA00023163"/>
    </source>
</evidence>
<evidence type="ECO:0000313" key="7">
    <source>
        <dbReference type="Proteomes" id="UP000308978"/>
    </source>
</evidence>
<feature type="transmembrane region" description="Helical" evidence="4">
    <location>
        <begin position="264"/>
        <end position="286"/>
    </location>
</feature>
<keyword evidence="2" id="KW-0238">DNA-binding</keyword>
<dbReference type="Pfam" id="PF00196">
    <property type="entry name" value="GerE"/>
    <property type="match status" value="1"/>
</dbReference>
<name>A0A4S4G4I6_9ACTN</name>
<dbReference type="CDD" id="cd06170">
    <property type="entry name" value="LuxR_C_like"/>
    <property type="match status" value="1"/>
</dbReference>
<keyword evidence="4" id="KW-1133">Transmembrane helix</keyword>
<evidence type="ECO:0000259" key="5">
    <source>
        <dbReference type="PROSITE" id="PS50043"/>
    </source>
</evidence>
<feature type="transmembrane region" description="Helical" evidence="4">
    <location>
        <begin position="102"/>
        <end position="125"/>
    </location>
</feature>
<protein>
    <submittedName>
        <fullName evidence="6">Helix-turn-helix transcriptional regulator</fullName>
    </submittedName>
</protein>
<feature type="transmembrane region" description="Helical" evidence="4">
    <location>
        <begin position="237"/>
        <end position="255"/>
    </location>
</feature>
<dbReference type="SMART" id="SM00421">
    <property type="entry name" value="HTH_LUXR"/>
    <property type="match status" value="1"/>
</dbReference>
<keyword evidence="4" id="KW-0812">Transmembrane</keyword>
<dbReference type="Gene3D" id="1.10.10.10">
    <property type="entry name" value="Winged helix-like DNA-binding domain superfamily/Winged helix DNA-binding domain"/>
    <property type="match status" value="1"/>
</dbReference>
<keyword evidence="3" id="KW-0804">Transcription</keyword>
<keyword evidence="1" id="KW-0805">Transcription regulation</keyword>
<evidence type="ECO:0000313" key="6">
    <source>
        <dbReference type="EMBL" id="THG37728.1"/>
    </source>
</evidence>
<dbReference type="GO" id="GO:0003677">
    <property type="term" value="F:DNA binding"/>
    <property type="evidence" value="ECO:0007669"/>
    <property type="project" value="UniProtKB-KW"/>
</dbReference>
<feature type="transmembrane region" description="Helical" evidence="4">
    <location>
        <begin position="161"/>
        <end position="179"/>
    </location>
</feature>
<feature type="transmembrane region" description="Helical" evidence="4">
    <location>
        <begin position="132"/>
        <end position="155"/>
    </location>
</feature>
<keyword evidence="4" id="KW-0472">Membrane</keyword>
<feature type="transmembrane region" description="Helical" evidence="4">
    <location>
        <begin position="46"/>
        <end position="65"/>
    </location>
</feature>
<dbReference type="AlphaFoldDB" id="A0A4S4G4I6"/>
<evidence type="ECO:0000256" key="4">
    <source>
        <dbReference type="SAM" id="Phobius"/>
    </source>
</evidence>
<feature type="domain" description="HTH luxR-type" evidence="5">
    <location>
        <begin position="414"/>
        <end position="479"/>
    </location>
</feature>
<dbReference type="SUPFAM" id="SSF46894">
    <property type="entry name" value="C-terminal effector domain of the bipartite response regulators"/>
    <property type="match status" value="1"/>
</dbReference>
<organism evidence="6 7">
    <name type="scientific">Adlercreutzia caecimuris</name>
    <dbReference type="NCBI Taxonomy" id="671266"/>
    <lineage>
        <taxon>Bacteria</taxon>
        <taxon>Bacillati</taxon>
        <taxon>Actinomycetota</taxon>
        <taxon>Coriobacteriia</taxon>
        <taxon>Eggerthellales</taxon>
        <taxon>Eggerthellaceae</taxon>
        <taxon>Adlercreutzia</taxon>
    </lineage>
</organism>
<dbReference type="EMBL" id="SSTJ01000004">
    <property type="protein sequence ID" value="THG37728.1"/>
    <property type="molecule type" value="Genomic_DNA"/>
</dbReference>
<comment type="caution">
    <text evidence="6">The sequence shown here is derived from an EMBL/GenBank/DDBJ whole genome shotgun (WGS) entry which is preliminary data.</text>
</comment>
<dbReference type="PANTHER" id="PTHR44688">
    <property type="entry name" value="DNA-BINDING TRANSCRIPTIONAL ACTIVATOR DEVR_DOSR"/>
    <property type="match status" value="1"/>
</dbReference>
<feature type="transmembrane region" description="Helical" evidence="4">
    <location>
        <begin position="12"/>
        <end position="34"/>
    </location>
</feature>
<reference evidence="6 7" key="1">
    <citation type="submission" date="2019-04" db="EMBL/GenBank/DDBJ databases">
        <title>Microbes associate with the intestines of laboratory mice.</title>
        <authorList>
            <person name="Navarre W."/>
            <person name="Wong E."/>
            <person name="Huang K.C."/>
            <person name="Tropini C."/>
            <person name="Ng K."/>
            <person name="Yu B."/>
        </authorList>
    </citation>
    <scope>NUCLEOTIDE SEQUENCE [LARGE SCALE GENOMIC DNA]</scope>
    <source>
        <strain evidence="6 7">NM80_B27</strain>
    </source>
</reference>
<evidence type="ECO:0000256" key="2">
    <source>
        <dbReference type="ARBA" id="ARBA00023125"/>
    </source>
</evidence>
<feature type="transmembrane region" description="Helical" evidence="4">
    <location>
        <begin position="77"/>
        <end position="96"/>
    </location>
</feature>
<dbReference type="InterPro" id="IPR036388">
    <property type="entry name" value="WH-like_DNA-bd_sf"/>
</dbReference>
<feature type="transmembrane region" description="Helical" evidence="4">
    <location>
        <begin position="210"/>
        <end position="231"/>
    </location>
</feature>
<dbReference type="PROSITE" id="PS50043">
    <property type="entry name" value="HTH_LUXR_2"/>
    <property type="match status" value="1"/>
</dbReference>
<feature type="transmembrane region" description="Helical" evidence="4">
    <location>
        <begin position="331"/>
        <end position="355"/>
    </location>
</feature>
<evidence type="ECO:0000256" key="1">
    <source>
        <dbReference type="ARBA" id="ARBA00023015"/>
    </source>
</evidence>
<dbReference type="PRINTS" id="PR00038">
    <property type="entry name" value="HTHLUXR"/>
</dbReference>
<dbReference type="Proteomes" id="UP000308978">
    <property type="component" value="Unassembled WGS sequence"/>
</dbReference>
<dbReference type="GO" id="GO:0006355">
    <property type="term" value="P:regulation of DNA-templated transcription"/>
    <property type="evidence" value="ECO:0007669"/>
    <property type="project" value="InterPro"/>
</dbReference>
<feature type="transmembrane region" description="Helical" evidence="4">
    <location>
        <begin position="361"/>
        <end position="381"/>
    </location>
</feature>
<dbReference type="InterPro" id="IPR000792">
    <property type="entry name" value="Tscrpt_reg_LuxR_C"/>
</dbReference>
<feature type="transmembrane region" description="Helical" evidence="4">
    <location>
        <begin position="298"/>
        <end position="319"/>
    </location>
</feature>
<dbReference type="InterPro" id="IPR016032">
    <property type="entry name" value="Sig_transdc_resp-reg_C-effctor"/>
</dbReference>